<dbReference type="GO" id="GO:0015031">
    <property type="term" value="P:protein transport"/>
    <property type="evidence" value="ECO:0007669"/>
    <property type="project" value="UniProtKB-KW"/>
</dbReference>
<reference evidence="21" key="3">
    <citation type="submission" date="2025-09" db="UniProtKB">
        <authorList>
            <consortium name="Ensembl"/>
        </authorList>
    </citation>
    <scope>IDENTIFICATION</scope>
</reference>
<keyword evidence="7" id="KW-0653">Protein transport</keyword>
<dbReference type="STRING" id="51511.ENSCSAVP00000002138"/>
<evidence type="ECO:0000256" key="10">
    <source>
        <dbReference type="ARBA" id="ARBA00023054"/>
    </source>
</evidence>
<comment type="subcellular location">
    <subcellularLocation>
        <location evidence="14">Endomembrane system</location>
        <topology evidence="14">Single-pass type IV membrane protein</topology>
    </subcellularLocation>
    <subcellularLocation>
        <location evidence="1">Endoplasmic reticulum membrane</location>
        <topology evidence="1">Single-pass membrane protein</topology>
    </subcellularLocation>
    <subcellularLocation>
        <location evidence="12">Golgi apparatus</location>
        <location evidence="12">cis-Golgi network membrane</location>
    </subcellularLocation>
</comment>
<keyword evidence="9" id="KW-0333">Golgi apparatus</keyword>
<evidence type="ECO:0000256" key="16">
    <source>
        <dbReference type="ARBA" id="ARBA00063965"/>
    </source>
</evidence>
<dbReference type="OMA" id="GHRNYMC"/>
<sequence length="102" mass="11869">MRRPHAGEQSIYEEENQRLEHDLRNKVTALKSLSINIGEEVRDQNRLLNGMDDDMNKVTGFLGSTMNRLKSISRGGYAKMWCYLLLFILAVFLVMYLMIRLS</sequence>
<keyword evidence="8 19" id="KW-1133">Transmembrane helix</keyword>
<keyword evidence="6" id="KW-0931">ER-Golgi transport</keyword>
<dbReference type="InParanoid" id="H2Y9Z0"/>
<keyword evidence="2" id="KW-0813">Transport</keyword>
<evidence type="ECO:0000256" key="6">
    <source>
        <dbReference type="ARBA" id="ARBA00022892"/>
    </source>
</evidence>
<evidence type="ECO:0000256" key="17">
    <source>
        <dbReference type="ARBA" id="ARBA00071590"/>
    </source>
</evidence>
<feature type="transmembrane region" description="Helical" evidence="19">
    <location>
        <begin position="80"/>
        <end position="99"/>
    </location>
</feature>
<evidence type="ECO:0000313" key="21">
    <source>
        <dbReference type="Ensembl" id="ENSCSAVP00000002138.1"/>
    </source>
</evidence>
<dbReference type="eggNOG" id="KOG3385">
    <property type="taxonomic scope" value="Eukaryota"/>
</dbReference>
<dbReference type="Proteomes" id="UP000007875">
    <property type="component" value="Unassembled WGS sequence"/>
</dbReference>
<organism evidence="21 22">
    <name type="scientific">Ciona savignyi</name>
    <name type="common">Pacific transparent sea squirt</name>
    <dbReference type="NCBI Taxonomy" id="51511"/>
    <lineage>
        <taxon>Eukaryota</taxon>
        <taxon>Metazoa</taxon>
        <taxon>Chordata</taxon>
        <taxon>Tunicata</taxon>
        <taxon>Ascidiacea</taxon>
        <taxon>Phlebobranchia</taxon>
        <taxon>Cionidae</taxon>
        <taxon>Ciona</taxon>
    </lineage>
</organism>
<comment type="subunit">
    <text evidence="16">Interacts with SNARE complex members GOSR2, SEC22B and STX5. Interacts with LMAN1/ERGIC53. Interacts with STX17.</text>
</comment>
<dbReference type="Gene3D" id="1.20.5.110">
    <property type="match status" value="1"/>
</dbReference>
<comment type="function">
    <text evidence="15">Required for vesicular transport from the ER to the Golgi complex. Functions as a SNARE involved in the docking process of ER-derived vesicles with the cis-Golgi membrane.</text>
</comment>
<dbReference type="CDD" id="cd15853">
    <property type="entry name" value="SNARE_Bet1"/>
    <property type="match status" value="1"/>
</dbReference>
<dbReference type="Ensembl" id="ENSCSAVT00000002175.1">
    <property type="protein sequence ID" value="ENSCSAVP00000002138.1"/>
    <property type="gene ID" value="ENSCSAVG00000001255.1"/>
</dbReference>
<dbReference type="HOGENOM" id="CLU_086133_2_1_1"/>
<evidence type="ECO:0000256" key="14">
    <source>
        <dbReference type="ARBA" id="ARBA00046280"/>
    </source>
</evidence>
<accession>H2Y9Z0</accession>
<dbReference type="SMART" id="SM00397">
    <property type="entry name" value="t_SNARE"/>
    <property type="match status" value="1"/>
</dbReference>
<evidence type="ECO:0000256" key="11">
    <source>
        <dbReference type="ARBA" id="ARBA00023136"/>
    </source>
</evidence>
<evidence type="ECO:0000256" key="19">
    <source>
        <dbReference type="SAM" id="Phobius"/>
    </source>
</evidence>
<evidence type="ECO:0000256" key="3">
    <source>
        <dbReference type="ARBA" id="ARBA00022553"/>
    </source>
</evidence>
<evidence type="ECO:0000256" key="4">
    <source>
        <dbReference type="ARBA" id="ARBA00022692"/>
    </source>
</evidence>
<evidence type="ECO:0000256" key="9">
    <source>
        <dbReference type="ARBA" id="ARBA00023034"/>
    </source>
</evidence>
<dbReference type="GeneTree" id="ENSGT00940000163414"/>
<dbReference type="FunCoup" id="H2Y9Z0">
    <property type="interactions" value="694"/>
</dbReference>
<evidence type="ECO:0000256" key="15">
    <source>
        <dbReference type="ARBA" id="ARBA00054011"/>
    </source>
</evidence>
<keyword evidence="11 19" id="KW-0472">Membrane</keyword>
<evidence type="ECO:0000256" key="1">
    <source>
        <dbReference type="ARBA" id="ARBA00004389"/>
    </source>
</evidence>
<protein>
    <recommendedName>
        <fullName evidence="17">BET1 homolog</fullName>
    </recommendedName>
    <alternativeName>
        <fullName evidence="18">Golgi vesicular membrane-trafficking protein p18</fullName>
    </alternativeName>
</protein>
<keyword evidence="5" id="KW-0256">Endoplasmic reticulum</keyword>
<dbReference type="GO" id="GO:0005794">
    <property type="term" value="C:Golgi apparatus"/>
    <property type="evidence" value="ECO:0007669"/>
    <property type="project" value="UniProtKB-SubCell"/>
</dbReference>
<dbReference type="PANTHER" id="PTHR12791">
    <property type="entry name" value="GOLGI SNARE BET1-RELATED"/>
    <property type="match status" value="1"/>
</dbReference>
<reference evidence="22" key="1">
    <citation type="submission" date="2003-08" db="EMBL/GenBank/DDBJ databases">
        <authorList>
            <person name="Birren B."/>
            <person name="Nusbaum C."/>
            <person name="Abebe A."/>
            <person name="Abouelleil A."/>
            <person name="Adekoya E."/>
            <person name="Ait-zahra M."/>
            <person name="Allen N."/>
            <person name="Allen T."/>
            <person name="An P."/>
            <person name="Anderson M."/>
            <person name="Anderson S."/>
            <person name="Arachchi H."/>
            <person name="Armbruster J."/>
            <person name="Bachantsang P."/>
            <person name="Baldwin J."/>
            <person name="Barry A."/>
            <person name="Bayul T."/>
            <person name="Blitshsteyn B."/>
            <person name="Bloom T."/>
            <person name="Blye J."/>
            <person name="Boguslavskiy L."/>
            <person name="Borowsky M."/>
            <person name="Boukhgalter B."/>
            <person name="Brunache A."/>
            <person name="Butler J."/>
            <person name="Calixte N."/>
            <person name="Calvo S."/>
            <person name="Camarata J."/>
            <person name="Campo K."/>
            <person name="Chang J."/>
            <person name="Cheshatsang Y."/>
            <person name="Citroen M."/>
            <person name="Collymore A."/>
            <person name="Considine T."/>
            <person name="Cook A."/>
            <person name="Cooke P."/>
            <person name="Corum B."/>
            <person name="Cuomo C."/>
            <person name="David R."/>
            <person name="Dawoe T."/>
            <person name="Degray S."/>
            <person name="Dodge S."/>
            <person name="Dooley K."/>
            <person name="Dorje P."/>
            <person name="Dorjee K."/>
            <person name="Dorris L."/>
            <person name="Duffey N."/>
            <person name="Dupes A."/>
            <person name="Elkins T."/>
            <person name="Engels R."/>
            <person name="Erickson J."/>
            <person name="Farina A."/>
            <person name="Faro S."/>
            <person name="Ferreira P."/>
            <person name="Fischer H."/>
            <person name="Fitzgerald M."/>
            <person name="Foley K."/>
            <person name="Gage D."/>
            <person name="Galagan J."/>
            <person name="Gearin G."/>
            <person name="Gnerre S."/>
            <person name="Gnirke A."/>
            <person name="Goyette A."/>
            <person name="Graham J."/>
            <person name="Grandbois E."/>
            <person name="Gyaltsen K."/>
            <person name="Hafez N."/>
            <person name="Hagopian D."/>
            <person name="Hagos B."/>
            <person name="Hall J."/>
            <person name="Hatcher B."/>
            <person name="Heller A."/>
            <person name="Higgins H."/>
            <person name="Honan T."/>
            <person name="Horn A."/>
            <person name="Houde N."/>
            <person name="Hughes L."/>
            <person name="Hulme W."/>
            <person name="Husby E."/>
            <person name="Iliev I."/>
            <person name="Jaffe D."/>
            <person name="Jones C."/>
            <person name="Kamal M."/>
            <person name="Kamat A."/>
            <person name="Kamvysselis M."/>
            <person name="Karlsson E."/>
            <person name="Kells C."/>
            <person name="Kieu A."/>
            <person name="Kisner P."/>
            <person name="Kodira C."/>
            <person name="Kulbokas E."/>
            <person name="Labutti K."/>
            <person name="Lama D."/>
            <person name="Landers T."/>
            <person name="Leger J."/>
            <person name="Levine S."/>
            <person name="Lewis D."/>
            <person name="Lewis T."/>
            <person name="Lindblad-toh K."/>
            <person name="Liu X."/>
            <person name="Lokyitsang T."/>
            <person name="Lokyitsang Y."/>
            <person name="Lucien O."/>
            <person name="Lui A."/>
            <person name="Ma L.J."/>
            <person name="Mabbitt R."/>
            <person name="Macdonald J."/>
            <person name="Maclean C."/>
            <person name="Major J."/>
            <person name="Manning J."/>
            <person name="Marabella R."/>
            <person name="Maru K."/>
            <person name="Matthews C."/>
            <person name="Mauceli E."/>
            <person name="Mccarthy M."/>
            <person name="Mcdonough S."/>
            <person name="Mcghee T."/>
            <person name="Meldrim J."/>
            <person name="Meneus L."/>
            <person name="Mesirov J."/>
            <person name="Mihalev A."/>
            <person name="Mihova T."/>
            <person name="Mikkelsen T."/>
            <person name="Mlenga V."/>
            <person name="Moru K."/>
            <person name="Mozes J."/>
            <person name="Mulrain L."/>
            <person name="Munson G."/>
            <person name="Naylor J."/>
            <person name="Newes C."/>
            <person name="Nguyen C."/>
            <person name="Nguyen N."/>
            <person name="Nguyen T."/>
            <person name="Nicol R."/>
            <person name="Nielsen C."/>
            <person name="Nizzari M."/>
            <person name="Norbu C."/>
            <person name="Norbu N."/>
            <person name="O'donnell P."/>
            <person name="Okoawo O."/>
            <person name="O'leary S."/>
            <person name="Omotosho B."/>
            <person name="O'neill K."/>
            <person name="Osman S."/>
            <person name="Parker S."/>
            <person name="Perrin D."/>
            <person name="Phunkhang P."/>
            <person name="Piqani B."/>
            <person name="Purcell S."/>
            <person name="Rachupka T."/>
            <person name="Ramasamy U."/>
            <person name="Rameau R."/>
            <person name="Ray V."/>
            <person name="Raymond C."/>
            <person name="Retta R."/>
            <person name="Richardson S."/>
            <person name="Rise C."/>
            <person name="Rodriguez J."/>
            <person name="Rogers J."/>
            <person name="Rogov P."/>
            <person name="Rutman M."/>
            <person name="Schupbach R."/>
            <person name="Seaman C."/>
            <person name="Settipalli S."/>
            <person name="Sharpe T."/>
            <person name="Sheridan J."/>
            <person name="Sherpa N."/>
            <person name="Shi J."/>
            <person name="Smirnov S."/>
            <person name="Smith C."/>
            <person name="Sougnez C."/>
            <person name="Spencer B."/>
            <person name="Stalker J."/>
            <person name="Stange-thomann N."/>
            <person name="Stavropoulos S."/>
            <person name="Stetson K."/>
            <person name="Stone C."/>
            <person name="Stone S."/>
            <person name="Stubbs M."/>
            <person name="Talamas J."/>
            <person name="Tchuinga P."/>
            <person name="Tenzing P."/>
            <person name="Tesfaye S."/>
            <person name="Theodore J."/>
            <person name="Thoulutsang Y."/>
            <person name="Topham K."/>
            <person name="Towey S."/>
            <person name="Tsamla T."/>
            <person name="Tsomo N."/>
            <person name="Vallee D."/>
            <person name="Vassiliev H."/>
            <person name="Venkataraman V."/>
            <person name="Vinson J."/>
            <person name="Vo A."/>
            <person name="Wade C."/>
            <person name="Wang S."/>
            <person name="Wangchuk T."/>
            <person name="Wangdi T."/>
            <person name="Whittaker C."/>
            <person name="Wilkinson J."/>
            <person name="Wu Y."/>
            <person name="Wyman D."/>
            <person name="Yadav S."/>
            <person name="Yang S."/>
            <person name="Yang X."/>
            <person name="Yeager S."/>
            <person name="Yee E."/>
            <person name="Young G."/>
            <person name="Zainoun J."/>
            <person name="Zembeck L."/>
            <person name="Zimmer A."/>
            <person name="Zody M."/>
            <person name="Lander E."/>
        </authorList>
    </citation>
    <scope>NUCLEOTIDE SEQUENCE [LARGE SCALE GENOMIC DNA]</scope>
</reference>
<evidence type="ECO:0000256" key="7">
    <source>
        <dbReference type="ARBA" id="ARBA00022927"/>
    </source>
</evidence>
<dbReference type="SUPFAM" id="SSF58038">
    <property type="entry name" value="SNARE fusion complex"/>
    <property type="match status" value="1"/>
</dbReference>
<dbReference type="InterPro" id="IPR000727">
    <property type="entry name" value="T_SNARE_dom"/>
</dbReference>
<evidence type="ECO:0000256" key="13">
    <source>
        <dbReference type="ARBA" id="ARBA00037962"/>
    </source>
</evidence>
<dbReference type="GO" id="GO:0005789">
    <property type="term" value="C:endoplasmic reticulum membrane"/>
    <property type="evidence" value="ECO:0007669"/>
    <property type="project" value="UniProtKB-SubCell"/>
</dbReference>
<proteinExistence type="inferred from homology"/>
<evidence type="ECO:0000259" key="20">
    <source>
        <dbReference type="PROSITE" id="PS50192"/>
    </source>
</evidence>
<dbReference type="PROSITE" id="PS50192">
    <property type="entry name" value="T_SNARE"/>
    <property type="match status" value="1"/>
</dbReference>
<keyword evidence="22" id="KW-1185">Reference proteome</keyword>
<evidence type="ECO:0000256" key="2">
    <source>
        <dbReference type="ARBA" id="ARBA00022448"/>
    </source>
</evidence>
<dbReference type="InterPro" id="IPR039899">
    <property type="entry name" value="BET1_SNARE"/>
</dbReference>
<comment type="similarity">
    <text evidence="13">Belongs to the BET1 family.</text>
</comment>
<evidence type="ECO:0000313" key="22">
    <source>
        <dbReference type="Proteomes" id="UP000007875"/>
    </source>
</evidence>
<dbReference type="GO" id="GO:0016192">
    <property type="term" value="P:vesicle-mediated transport"/>
    <property type="evidence" value="ECO:0007669"/>
    <property type="project" value="UniProtKB-KW"/>
</dbReference>
<keyword evidence="10" id="KW-0175">Coiled coil</keyword>
<keyword evidence="3" id="KW-0597">Phosphoprotein</keyword>
<evidence type="ECO:0000256" key="5">
    <source>
        <dbReference type="ARBA" id="ARBA00022824"/>
    </source>
</evidence>
<dbReference type="AlphaFoldDB" id="H2Y9Z0"/>
<keyword evidence="4 19" id="KW-0812">Transmembrane</keyword>
<evidence type="ECO:0000256" key="8">
    <source>
        <dbReference type="ARBA" id="ARBA00022989"/>
    </source>
</evidence>
<evidence type="ECO:0000256" key="18">
    <source>
        <dbReference type="ARBA" id="ARBA00077825"/>
    </source>
</evidence>
<feature type="domain" description="T-SNARE coiled-coil homology" evidence="20">
    <location>
        <begin position="10"/>
        <end position="72"/>
    </location>
</feature>
<evidence type="ECO:0000256" key="12">
    <source>
        <dbReference type="ARBA" id="ARBA00024188"/>
    </source>
</evidence>
<reference evidence="21" key="2">
    <citation type="submission" date="2025-08" db="UniProtKB">
        <authorList>
            <consortium name="Ensembl"/>
        </authorList>
    </citation>
    <scope>IDENTIFICATION</scope>
</reference>
<name>H2Y9Z0_CIOSA</name>
<dbReference type="FunFam" id="1.20.5.110:FF:000026">
    <property type="entry name" value="BET1 homolog"/>
    <property type="match status" value="1"/>
</dbReference>